<accession>A0A367J9Q8</accession>
<proteinExistence type="predicted"/>
<reference evidence="3 4" key="1">
    <citation type="journal article" date="2018" name="G3 (Bethesda)">
        <title>Phylogenetic and Phylogenomic Definition of Rhizopus Species.</title>
        <authorList>
            <person name="Gryganskyi A.P."/>
            <person name="Golan J."/>
            <person name="Dolatabadi S."/>
            <person name="Mondo S."/>
            <person name="Robb S."/>
            <person name="Idnurm A."/>
            <person name="Muszewska A."/>
            <person name="Steczkiewicz K."/>
            <person name="Masonjones S."/>
            <person name="Liao H.L."/>
            <person name="Gajdeczka M.T."/>
            <person name="Anike F."/>
            <person name="Vuek A."/>
            <person name="Anishchenko I.M."/>
            <person name="Voigt K."/>
            <person name="de Hoog G.S."/>
            <person name="Smith M.E."/>
            <person name="Heitman J."/>
            <person name="Vilgalys R."/>
            <person name="Stajich J.E."/>
        </authorList>
    </citation>
    <scope>NUCLEOTIDE SEQUENCE [LARGE SCALE GENOMIC DNA]</scope>
    <source>
        <strain evidence="3 4">LSU 92-RS-03</strain>
    </source>
</reference>
<comment type="caution">
    <text evidence="3">The sequence shown here is derived from an EMBL/GenBank/DDBJ whole genome shotgun (WGS) entry which is preliminary data.</text>
</comment>
<keyword evidence="4" id="KW-1185">Reference proteome</keyword>
<dbReference type="PANTHER" id="PTHR15180:SF1">
    <property type="entry name" value="GENERAL TRANSCRIPTION FACTOR 3C POLYPEPTIDE 1"/>
    <property type="match status" value="1"/>
</dbReference>
<protein>
    <recommendedName>
        <fullName evidence="2">GTF3C1 extended winged-helix domain-containing protein</fullName>
    </recommendedName>
</protein>
<dbReference type="EMBL" id="PJQM01003878">
    <property type="protein sequence ID" value="RCH86694.1"/>
    <property type="molecule type" value="Genomic_DNA"/>
</dbReference>
<dbReference type="GO" id="GO:0006384">
    <property type="term" value="P:transcription initiation at RNA polymerase III promoter"/>
    <property type="evidence" value="ECO:0007669"/>
    <property type="project" value="InterPro"/>
</dbReference>
<feature type="region of interest" description="Disordered" evidence="1">
    <location>
        <begin position="195"/>
        <end position="241"/>
    </location>
</feature>
<evidence type="ECO:0000313" key="4">
    <source>
        <dbReference type="Proteomes" id="UP000253551"/>
    </source>
</evidence>
<name>A0A367J9Q8_RHIST</name>
<dbReference type="GO" id="GO:0042791">
    <property type="term" value="P:5S class rRNA transcription by RNA polymerase III"/>
    <property type="evidence" value="ECO:0007669"/>
    <property type="project" value="TreeGrafter"/>
</dbReference>
<dbReference type="GO" id="GO:0003677">
    <property type="term" value="F:DNA binding"/>
    <property type="evidence" value="ECO:0007669"/>
    <property type="project" value="InterPro"/>
</dbReference>
<dbReference type="InterPro" id="IPR044210">
    <property type="entry name" value="Tfc3-like"/>
</dbReference>
<sequence length="803" mass="93943">MAKDNMMSLQDIISTLGFKTERKKRWARTQMSRLHNQGVIEKFSASDGKSQRISVRLRNTETTATAAIVENAETKKSTQIYREYSYEYQLYQTIAQAGEKGITRRELVDKYPLISHEHMTVFCKHVAETPKDPKLHPWIVYKVETMEGKQRLFRYFDTEGWEKYKKSIERFIQMGTELPKTDTEAPPIEISQTDIEMTEAPPMETSQADAEMTESTQMPKTTPRKRKNETTAVSEKKPRWAHNTTRVRRTTILLEIIQRDLVREFNQDLLRDFTKLEVEANGQVLARKTLGTLIKRMAELNQIKIYVVTIKRFSGVNEPKTFILHTSMTPESEQVKHLIENYTMEKTAGSFVSSKKTRQELSKVNVHQLPGKVDKDRQEHSRDNLWRRGFAARYGYSRSRFVRAKELHLWCVDQFENGIVHLSQVLQNLPMVVLLKICSMLPFEHDRFVEYIDVSENKQVKLAQLPNDIQSLILINQIHIRNAIISLLTILKALELMWMETTDNAYQLSRVGKVKDFHCAERPVLASYPLNTLEEVETYWDELRMSCLFTHENTVNPMEKDDPLYAILSGHGWGSSFVLTKEQRDTLDSYVDVQKRTTPVDDTSLCVHLGKKLQIGTKRVRQYFLGIIQTLEKKTRPEKKKKRKNTIKPSAAVSELMKISLENRKYNTGDKPAEYDEFYFRPTFVDTQTRQLDPFSDTEKDMLLHAYSIMIYRAKQSHFYWSPIEKVLLNRTRHRCRRVMCSMAVSDPNLKNEIRRLTNAWERIYNLGIAEGDIRDDRPFETKDYDLSGFLEYFILKLNEEAM</sequence>
<dbReference type="PANTHER" id="PTHR15180">
    <property type="entry name" value="GENERAL TRANSCRIPTION FACTOR 3C POLYPEPTIDE 1"/>
    <property type="match status" value="1"/>
</dbReference>
<gene>
    <name evidence="3" type="ORF">CU098_001494</name>
</gene>
<dbReference type="InterPro" id="IPR056467">
    <property type="entry name" value="eWH_GTF3C1"/>
</dbReference>
<feature type="domain" description="GTF3C1 extended winged-helix" evidence="2">
    <location>
        <begin position="244"/>
        <end position="346"/>
    </location>
</feature>
<evidence type="ECO:0000259" key="2">
    <source>
        <dbReference type="Pfam" id="PF24101"/>
    </source>
</evidence>
<dbReference type="Proteomes" id="UP000253551">
    <property type="component" value="Unassembled WGS sequence"/>
</dbReference>
<organism evidence="3 4">
    <name type="scientific">Rhizopus stolonifer</name>
    <name type="common">Rhizopus nigricans</name>
    <dbReference type="NCBI Taxonomy" id="4846"/>
    <lineage>
        <taxon>Eukaryota</taxon>
        <taxon>Fungi</taxon>
        <taxon>Fungi incertae sedis</taxon>
        <taxon>Mucoromycota</taxon>
        <taxon>Mucoromycotina</taxon>
        <taxon>Mucoromycetes</taxon>
        <taxon>Mucorales</taxon>
        <taxon>Mucorineae</taxon>
        <taxon>Rhizopodaceae</taxon>
        <taxon>Rhizopus</taxon>
    </lineage>
</organism>
<dbReference type="GO" id="GO:0000127">
    <property type="term" value="C:transcription factor TFIIIC complex"/>
    <property type="evidence" value="ECO:0007669"/>
    <property type="project" value="InterPro"/>
</dbReference>
<evidence type="ECO:0000256" key="1">
    <source>
        <dbReference type="SAM" id="MobiDB-lite"/>
    </source>
</evidence>
<feature type="compositionally biased region" description="Polar residues" evidence="1">
    <location>
        <begin position="204"/>
        <end position="220"/>
    </location>
</feature>
<dbReference type="Pfam" id="PF24101">
    <property type="entry name" value="WHD_GTF3C1"/>
    <property type="match status" value="1"/>
</dbReference>
<feature type="non-terminal residue" evidence="3">
    <location>
        <position position="803"/>
    </location>
</feature>
<dbReference type="STRING" id="4846.A0A367J9Q8"/>
<dbReference type="AlphaFoldDB" id="A0A367J9Q8"/>
<evidence type="ECO:0000313" key="3">
    <source>
        <dbReference type="EMBL" id="RCH86694.1"/>
    </source>
</evidence>
<dbReference type="OrthoDB" id="68020at2759"/>